<comment type="similarity">
    <text evidence="1 4">Belongs to the phosphatase 2A regulatory subunit B family.</text>
</comment>
<dbReference type="InterPro" id="IPR001680">
    <property type="entry name" value="WD40_rpt"/>
</dbReference>
<dbReference type="Proteomes" id="UP000822476">
    <property type="component" value="Unassembled WGS sequence"/>
</dbReference>
<evidence type="ECO:0000256" key="3">
    <source>
        <dbReference type="ARBA" id="ARBA00022737"/>
    </source>
</evidence>
<keyword evidence="2 4" id="KW-0853">WD repeat</keyword>
<name>A0A8S9YWR6_9TREM</name>
<dbReference type="SMART" id="SM00320">
    <property type="entry name" value="WD40"/>
    <property type="match status" value="4"/>
</dbReference>
<evidence type="ECO:0000256" key="1">
    <source>
        <dbReference type="ARBA" id="ARBA00008259"/>
    </source>
</evidence>
<dbReference type="SUPFAM" id="SSF50978">
    <property type="entry name" value="WD40 repeat-like"/>
    <property type="match status" value="1"/>
</dbReference>
<dbReference type="InterPro" id="IPR015943">
    <property type="entry name" value="WD40/YVTN_repeat-like_dom_sf"/>
</dbReference>
<dbReference type="PRINTS" id="PR00600">
    <property type="entry name" value="PP2APR55"/>
</dbReference>
<dbReference type="Gene3D" id="2.130.10.10">
    <property type="entry name" value="YVTN repeat-like/Quinoprotein amine dehydrogenase"/>
    <property type="match status" value="2"/>
</dbReference>
<dbReference type="GO" id="GO:0000159">
    <property type="term" value="C:protein phosphatase type 2A complex"/>
    <property type="evidence" value="ECO:0007669"/>
    <property type="project" value="UniProtKB-UniRule"/>
</dbReference>
<organism evidence="5 6">
    <name type="scientific">Paragonimus skrjabini miyazakii</name>
    <dbReference type="NCBI Taxonomy" id="59628"/>
    <lineage>
        <taxon>Eukaryota</taxon>
        <taxon>Metazoa</taxon>
        <taxon>Spiralia</taxon>
        <taxon>Lophotrochozoa</taxon>
        <taxon>Platyhelminthes</taxon>
        <taxon>Trematoda</taxon>
        <taxon>Digenea</taxon>
        <taxon>Plagiorchiida</taxon>
        <taxon>Troglotremata</taxon>
        <taxon>Troglotrematidae</taxon>
        <taxon>Paragonimus</taxon>
    </lineage>
</organism>
<dbReference type="OrthoDB" id="6274823at2759"/>
<comment type="caution">
    <text evidence="5">The sequence shown here is derived from an EMBL/GenBank/DDBJ whole genome shotgun (WGS) entry which is preliminary data.</text>
</comment>
<proteinExistence type="inferred from homology"/>
<protein>
    <recommendedName>
        <fullName evidence="4">Serine/threonine-protein phosphatase 2A 55 kDa regulatory subunit B</fullName>
    </recommendedName>
</protein>
<evidence type="ECO:0000256" key="2">
    <source>
        <dbReference type="ARBA" id="ARBA00022574"/>
    </source>
</evidence>
<dbReference type="InterPro" id="IPR036322">
    <property type="entry name" value="WD40_repeat_dom_sf"/>
</dbReference>
<keyword evidence="6" id="KW-1185">Reference proteome</keyword>
<dbReference type="GO" id="GO:0019888">
    <property type="term" value="F:protein phosphatase regulator activity"/>
    <property type="evidence" value="ECO:0007669"/>
    <property type="project" value="InterPro"/>
</dbReference>
<dbReference type="AlphaFoldDB" id="A0A8S9YWR6"/>
<dbReference type="InterPro" id="IPR000009">
    <property type="entry name" value="PP2A_PR55"/>
</dbReference>
<keyword evidence="3 4" id="KW-0677">Repeat</keyword>
<gene>
    <name evidence="5" type="ORF">EG68_02804</name>
</gene>
<dbReference type="EMBL" id="JTDE01001149">
    <property type="protein sequence ID" value="KAF7259545.1"/>
    <property type="molecule type" value="Genomic_DNA"/>
</dbReference>
<sequence>MHVVGDALHGSSGDGPVSSNRIAWYCNEILKRTDGSGPISTIEFNRDGSHFAYGNADGIVSVVEMGLAEESEITHAKHTCSKPYQSFLSHQSEFDVLKSQVIEEKITIIRWLSRSAQSHFLLSCNERTIKLWRLSDVPIQNFSNMNFSTERGSRRKLIIRTPEDIRVPVCSTDSSSFVVRVWNKREFDRAHSFCITGLSPSVDRETFFSTDALRINLWHLEVTSEVFSIMDRPLDTVDDRTHLITGFDCSHVSPSTFAYCTNRGSVRVHDMRQSVNCDHPSIAVCPKSISVFNSLPPDESNILALFVNSMSDVKMGNISDRYLFTRDYMTVKDLAFLFYNLLAHIVWDMNMPTVPVEVYPVQTQLQSHLSVLYESESLCDDFKLSVSSDDRFIVSGSYNQLVKVFDRQAHDNPEYRLLMQSEEVSPFVDPFRDPSDLNTFTSSLPDSTELPWPRVITEDISADNGLGSVFGSSYVLSDFGRMSGVDLGRKWLQVSWRPGSYVVAVSHSDGIHLLEALF</sequence>
<evidence type="ECO:0000313" key="5">
    <source>
        <dbReference type="EMBL" id="KAF7259545.1"/>
    </source>
</evidence>
<dbReference type="PANTHER" id="PTHR11871">
    <property type="entry name" value="PROTEIN PHOSPHATASE PP2A REGULATORY SUBUNIT B"/>
    <property type="match status" value="1"/>
</dbReference>
<reference evidence="5" key="1">
    <citation type="submission" date="2019-07" db="EMBL/GenBank/DDBJ databases">
        <title>Annotation for the trematode Paragonimus miyazaki's.</title>
        <authorList>
            <person name="Choi Y.-J."/>
        </authorList>
    </citation>
    <scope>NUCLEOTIDE SEQUENCE</scope>
    <source>
        <strain evidence="5">Japan</strain>
    </source>
</reference>
<evidence type="ECO:0000313" key="6">
    <source>
        <dbReference type="Proteomes" id="UP000822476"/>
    </source>
</evidence>
<evidence type="ECO:0000256" key="4">
    <source>
        <dbReference type="RuleBase" id="RU331113"/>
    </source>
</evidence>
<accession>A0A8S9YWR6</accession>